<gene>
    <name evidence="5" type="ORF">V5799_018331</name>
</gene>
<dbReference type="EMBL" id="JARKHS020008987">
    <property type="protein sequence ID" value="KAK8780327.1"/>
    <property type="molecule type" value="Genomic_DNA"/>
</dbReference>
<proteinExistence type="inferred from homology"/>
<dbReference type="Gene3D" id="1.10.1380.10">
    <property type="entry name" value="Neutral endopeptidase , domain2"/>
    <property type="match status" value="1"/>
</dbReference>
<comment type="caution">
    <text evidence="5">The sequence shown here is derived from an EMBL/GenBank/DDBJ whole genome shotgun (WGS) entry which is preliminary data.</text>
</comment>
<organism evidence="5 6">
    <name type="scientific">Amblyomma americanum</name>
    <name type="common">Lone star tick</name>
    <dbReference type="NCBI Taxonomy" id="6943"/>
    <lineage>
        <taxon>Eukaryota</taxon>
        <taxon>Metazoa</taxon>
        <taxon>Ecdysozoa</taxon>
        <taxon>Arthropoda</taxon>
        <taxon>Chelicerata</taxon>
        <taxon>Arachnida</taxon>
        <taxon>Acari</taxon>
        <taxon>Parasitiformes</taxon>
        <taxon>Ixodida</taxon>
        <taxon>Ixodoidea</taxon>
        <taxon>Ixodidae</taxon>
        <taxon>Amblyomminae</taxon>
        <taxon>Amblyomma</taxon>
    </lineage>
</organism>
<feature type="region of interest" description="Disordered" evidence="2">
    <location>
        <begin position="196"/>
        <end position="217"/>
    </location>
</feature>
<evidence type="ECO:0000256" key="3">
    <source>
        <dbReference type="SAM" id="Phobius"/>
    </source>
</evidence>
<dbReference type="AlphaFoldDB" id="A0AAQ4EZS6"/>
<sequence>MSESPSAPRAASQDEGRSTYIVTDGGLPSEEPRGQGRLHHTQSSASTKSSDTSVFEIQYPLLRVPTSEDIEARAGGPRESETTAAHRRSRRSEAIKAATRSCVGASSGISLNSLSESCQEALAGTPHGEGKVDASSSDTAVKVVACRQVLASRDGGQFANPKSEEVLPLANGEELKRAASNTRGRAAATFALDDRADAHKTKSRIPRRPPPLTSQSYAPQSRILHRLSSVVHADQVARVRSAAPEAVLSVGYHRDHRHACREECLLYPLAALIFITFVLFVVSMWPDHGWKRKKEGMKASSSATCLSPSCFREAVYLNGLLSWNHVSPCQDFYSFVCRKYTASYATPYAGSSVSTDDDLAAFLEARLYASLQDDVLKANSNLSAILDLHSKCMDTKRIEDEEWNPLLELMSDVFLEGFPFTPPVRGSLSIWATAAKILRKTGTAALLGIGICANPATVHTDLLTIGLPDMVKINDYTDIYDASRLYITSAFAAMKALKKEHVPTTFTLDAFKFASDLTEIVGTTATKNISRVEILQSSSRLITFLEEIFRDVRSYYYLGIGTEIMIRPAPLVDEILMLAEGTDAHTVMNYLGVRLMVQVSPFIPNAGLADLYSVFLYGKQRGALPRWQLCVRATEKALFPLTYLSLLHDLRRHLSTAKLEDLAQSIITEFRRQIDASPYFTNSSKAVIRSILKNTLLRVAGPNWVNDSLLMDAYISGLPINAASGKSAVGTYVKYHEYTFLKCMARGSQQRWSRSAFTTTCWYEPHPDTIYVPLLVFNISRALEDNADVVQLSRAGPRLTWCVFDALLSKARWPDDIHGQWLTKETGLKLRNVEACLDSRESSPAFRLKRTRDVLAANLSYTLFLKSTKRSQKPLSLALPENHFLTRQQLFFVYLALQSCEQSGRSDNRPSSAGYDCNTALRNTKYFSEEYSCNAASPMNVQRKCLTA</sequence>
<feature type="compositionally biased region" description="Low complexity" evidence="2">
    <location>
        <begin position="41"/>
        <end position="53"/>
    </location>
</feature>
<dbReference type="InterPro" id="IPR024079">
    <property type="entry name" value="MetalloPept_cat_dom_sf"/>
</dbReference>
<feature type="domain" description="Peptidase M13 N-terminal" evidence="4">
    <location>
        <begin position="328"/>
        <end position="694"/>
    </location>
</feature>
<comment type="similarity">
    <text evidence="1">Belongs to the peptidase M13 family.</text>
</comment>
<dbReference type="PANTHER" id="PTHR11733:SF241">
    <property type="entry name" value="GH26575P-RELATED"/>
    <property type="match status" value="1"/>
</dbReference>
<dbReference type="Proteomes" id="UP001321473">
    <property type="component" value="Unassembled WGS sequence"/>
</dbReference>
<evidence type="ECO:0000256" key="2">
    <source>
        <dbReference type="SAM" id="MobiDB-lite"/>
    </source>
</evidence>
<dbReference type="GO" id="GO:0016485">
    <property type="term" value="P:protein processing"/>
    <property type="evidence" value="ECO:0007669"/>
    <property type="project" value="TreeGrafter"/>
</dbReference>
<accession>A0AAQ4EZS6</accession>
<dbReference type="GO" id="GO:0005886">
    <property type="term" value="C:plasma membrane"/>
    <property type="evidence" value="ECO:0007669"/>
    <property type="project" value="TreeGrafter"/>
</dbReference>
<dbReference type="InterPro" id="IPR008753">
    <property type="entry name" value="Peptidase_M13_N"/>
</dbReference>
<dbReference type="InterPro" id="IPR000718">
    <property type="entry name" value="Peptidase_M13"/>
</dbReference>
<evidence type="ECO:0000256" key="1">
    <source>
        <dbReference type="ARBA" id="ARBA00007357"/>
    </source>
</evidence>
<dbReference type="PROSITE" id="PS51885">
    <property type="entry name" value="NEPRILYSIN"/>
    <property type="match status" value="1"/>
</dbReference>
<feature type="region of interest" description="Disordered" evidence="2">
    <location>
        <begin position="1"/>
        <end position="93"/>
    </location>
</feature>
<keyword evidence="3" id="KW-1133">Transmembrane helix</keyword>
<keyword evidence="3" id="KW-0812">Transmembrane</keyword>
<dbReference type="SUPFAM" id="SSF55486">
    <property type="entry name" value="Metalloproteases ('zincins'), catalytic domain"/>
    <property type="match status" value="1"/>
</dbReference>
<dbReference type="Gene3D" id="3.40.390.10">
    <property type="entry name" value="Collagenase (Catalytic Domain)"/>
    <property type="match status" value="1"/>
</dbReference>
<reference evidence="5 6" key="1">
    <citation type="journal article" date="2023" name="Arcadia Sci">
        <title>De novo assembly of a long-read Amblyomma americanum tick genome.</title>
        <authorList>
            <person name="Chou S."/>
            <person name="Poskanzer K.E."/>
            <person name="Rollins M."/>
            <person name="Thuy-Boun P.S."/>
        </authorList>
    </citation>
    <scope>NUCLEOTIDE SEQUENCE [LARGE SCALE GENOMIC DNA]</scope>
    <source>
        <strain evidence="5">F_SG_1</strain>
        <tissue evidence="5">Salivary glands</tissue>
    </source>
</reference>
<keyword evidence="6" id="KW-1185">Reference proteome</keyword>
<feature type="compositionally biased region" description="Basic and acidic residues" evidence="2">
    <location>
        <begin position="70"/>
        <end position="81"/>
    </location>
</feature>
<feature type="transmembrane region" description="Helical" evidence="3">
    <location>
        <begin position="265"/>
        <end position="285"/>
    </location>
</feature>
<name>A0AAQ4EZS6_AMBAM</name>
<evidence type="ECO:0000313" key="5">
    <source>
        <dbReference type="EMBL" id="KAK8780327.1"/>
    </source>
</evidence>
<evidence type="ECO:0000313" key="6">
    <source>
        <dbReference type="Proteomes" id="UP001321473"/>
    </source>
</evidence>
<evidence type="ECO:0000259" key="4">
    <source>
        <dbReference type="Pfam" id="PF05649"/>
    </source>
</evidence>
<dbReference type="GO" id="GO:0004222">
    <property type="term" value="F:metalloendopeptidase activity"/>
    <property type="evidence" value="ECO:0007669"/>
    <property type="project" value="InterPro"/>
</dbReference>
<dbReference type="InterPro" id="IPR042089">
    <property type="entry name" value="Peptidase_M13_dom_2"/>
</dbReference>
<keyword evidence="3" id="KW-0472">Membrane</keyword>
<dbReference type="Pfam" id="PF05649">
    <property type="entry name" value="Peptidase_M13_N"/>
    <property type="match status" value="1"/>
</dbReference>
<protein>
    <recommendedName>
        <fullName evidence="4">Peptidase M13 N-terminal domain-containing protein</fullName>
    </recommendedName>
</protein>
<dbReference type="PANTHER" id="PTHR11733">
    <property type="entry name" value="ZINC METALLOPROTEASE FAMILY M13 NEPRILYSIN-RELATED"/>
    <property type="match status" value="1"/>
</dbReference>